<comment type="caution">
    <text evidence="3">The sequence shown here is derived from an EMBL/GenBank/DDBJ whole genome shotgun (WGS) entry which is preliminary data.</text>
</comment>
<feature type="chain" id="PRO_5031495743" evidence="2">
    <location>
        <begin position="21"/>
        <end position="433"/>
    </location>
</feature>
<dbReference type="Proteomes" id="UP000540989">
    <property type="component" value="Unassembled WGS sequence"/>
</dbReference>
<dbReference type="AlphaFoldDB" id="A0A7W7ZCC4"/>
<evidence type="ECO:0000256" key="2">
    <source>
        <dbReference type="SAM" id="SignalP"/>
    </source>
</evidence>
<reference evidence="3 4" key="1">
    <citation type="submission" date="2020-08" db="EMBL/GenBank/DDBJ databases">
        <title>Genomic Encyclopedia of Type Strains, Phase IV (KMG-V): Genome sequencing to study the core and pangenomes of soil and plant-associated prokaryotes.</title>
        <authorList>
            <person name="Whitman W."/>
        </authorList>
    </citation>
    <scope>NUCLEOTIDE SEQUENCE [LARGE SCALE GENOMIC DNA]</scope>
    <source>
        <strain evidence="3 4">M8UP14</strain>
    </source>
</reference>
<organism evidence="3 4">
    <name type="scientific">Granulicella aggregans</name>
    <dbReference type="NCBI Taxonomy" id="474949"/>
    <lineage>
        <taxon>Bacteria</taxon>
        <taxon>Pseudomonadati</taxon>
        <taxon>Acidobacteriota</taxon>
        <taxon>Terriglobia</taxon>
        <taxon>Terriglobales</taxon>
        <taxon>Acidobacteriaceae</taxon>
        <taxon>Granulicella</taxon>
    </lineage>
</organism>
<gene>
    <name evidence="3" type="ORF">HDF16_001818</name>
</gene>
<accession>A0A7W7ZCC4</accession>
<feature type="compositionally biased region" description="Basic and acidic residues" evidence="1">
    <location>
        <begin position="99"/>
        <end position="116"/>
    </location>
</feature>
<sequence>MRFKLAAAIFLALSPLFAVGQSSNDDQLSSGFLLNGHMRSMHSSRADGGSIGGRSNGSLLGIDTIPNWSGSFYYPGADSNNFAQYAWQYTMVGTSPFSSDRDSKHDDDRDGSGDRKTLIGAPIVPVNLDLRNYDGSPRYVNGQRLYVDATQYAVPVLKSPVFSNTYYDSSERPTQFPDAVQRAEFFKKAGDDWHTLLVPRIVTPRTMVLIRGTYRYALNSDGSCCAYVLIDEGAFGNALFPATASDTSTPVGAAENSGEFKTTEIASFLFPNAFLYANGDPNQCCVIGFHFYDVEPGGPSNGNREKRFVLNYSSWVSPGLFGSSFQDITALSHEMSETFNDPFVNNATPWWLSPNGNCQNNEEDGDVIEGLPNAEIAITTNGTTYHPQNEALLQWFAGVTPSTAIHHAYSYPDTTVLTSASVSQLAGCTGPLP</sequence>
<name>A0A7W7ZCC4_9BACT</name>
<proteinExistence type="predicted"/>
<protein>
    <submittedName>
        <fullName evidence="3">Uncharacterized protein</fullName>
    </submittedName>
</protein>
<evidence type="ECO:0000313" key="4">
    <source>
        <dbReference type="Proteomes" id="UP000540989"/>
    </source>
</evidence>
<evidence type="ECO:0000256" key="1">
    <source>
        <dbReference type="SAM" id="MobiDB-lite"/>
    </source>
</evidence>
<keyword evidence="4" id="KW-1185">Reference proteome</keyword>
<dbReference type="EMBL" id="JACHIP010000002">
    <property type="protein sequence ID" value="MBB5057133.1"/>
    <property type="molecule type" value="Genomic_DNA"/>
</dbReference>
<evidence type="ECO:0000313" key="3">
    <source>
        <dbReference type="EMBL" id="MBB5057133.1"/>
    </source>
</evidence>
<feature type="region of interest" description="Disordered" evidence="1">
    <location>
        <begin position="95"/>
        <end position="116"/>
    </location>
</feature>
<dbReference type="RefSeq" id="WP_184215645.1">
    <property type="nucleotide sequence ID" value="NZ_JACHIP010000002.1"/>
</dbReference>
<keyword evidence="2" id="KW-0732">Signal</keyword>
<feature type="signal peptide" evidence="2">
    <location>
        <begin position="1"/>
        <end position="20"/>
    </location>
</feature>